<protein>
    <recommendedName>
        <fullName evidence="2">Ribbon-helix-helix protein CopG domain-containing protein</fullName>
    </recommendedName>
</protein>
<reference evidence="1" key="1">
    <citation type="journal article" date="2015" name="Nature">
        <title>Complex archaea that bridge the gap between prokaryotes and eukaryotes.</title>
        <authorList>
            <person name="Spang A."/>
            <person name="Saw J.H."/>
            <person name="Jorgensen S.L."/>
            <person name="Zaremba-Niedzwiedzka K."/>
            <person name="Martijn J."/>
            <person name="Lind A.E."/>
            <person name="van Eijk R."/>
            <person name="Schleper C."/>
            <person name="Guy L."/>
            <person name="Ettema T.J."/>
        </authorList>
    </citation>
    <scope>NUCLEOTIDE SEQUENCE</scope>
</reference>
<dbReference type="AlphaFoldDB" id="A0A0F8ZWP0"/>
<name>A0A0F8ZWP0_9ZZZZ</name>
<gene>
    <name evidence="1" type="ORF">LCGC14_2644480</name>
</gene>
<evidence type="ECO:0000313" key="1">
    <source>
        <dbReference type="EMBL" id="KKK98262.1"/>
    </source>
</evidence>
<organism evidence="1">
    <name type="scientific">marine sediment metagenome</name>
    <dbReference type="NCBI Taxonomy" id="412755"/>
    <lineage>
        <taxon>unclassified sequences</taxon>
        <taxon>metagenomes</taxon>
        <taxon>ecological metagenomes</taxon>
    </lineage>
</organism>
<dbReference type="EMBL" id="LAZR01045693">
    <property type="protein sequence ID" value="KKK98262.1"/>
    <property type="molecule type" value="Genomic_DNA"/>
</dbReference>
<comment type="caution">
    <text evidence="1">The sequence shown here is derived from an EMBL/GenBank/DDBJ whole genome shotgun (WGS) entry which is preliminary data.</text>
</comment>
<evidence type="ECO:0008006" key="2">
    <source>
        <dbReference type="Google" id="ProtNLM"/>
    </source>
</evidence>
<accession>A0A0F8ZWP0</accession>
<proteinExistence type="predicted"/>
<sequence length="69" mass="7733">MKGTTKLAVNLPSESVNRLRTYAEVHEITMTEALRMALGTQDFLTKEVCKGGKVLVEDKRGKFHQLLTV</sequence>